<accession>A0ABD1PCJ9</accession>
<dbReference type="EMBL" id="JBFOLK010000014">
    <property type="protein sequence ID" value="KAL2461608.1"/>
    <property type="molecule type" value="Genomic_DNA"/>
</dbReference>
<dbReference type="AlphaFoldDB" id="A0ABD1PCJ9"/>
<feature type="compositionally biased region" description="Low complexity" evidence="1">
    <location>
        <begin position="1"/>
        <end position="12"/>
    </location>
</feature>
<evidence type="ECO:0000313" key="3">
    <source>
        <dbReference type="Proteomes" id="UP001604336"/>
    </source>
</evidence>
<evidence type="ECO:0000256" key="1">
    <source>
        <dbReference type="SAM" id="MobiDB-lite"/>
    </source>
</evidence>
<comment type="caution">
    <text evidence="2">The sequence shown here is derived from an EMBL/GenBank/DDBJ whole genome shotgun (WGS) entry which is preliminary data.</text>
</comment>
<dbReference type="Proteomes" id="UP001604336">
    <property type="component" value="Unassembled WGS sequence"/>
</dbReference>
<gene>
    <name evidence="2" type="ORF">Adt_45028</name>
</gene>
<evidence type="ECO:0000313" key="2">
    <source>
        <dbReference type="EMBL" id="KAL2461608.1"/>
    </source>
</evidence>
<organism evidence="2 3">
    <name type="scientific">Abeliophyllum distichum</name>
    <dbReference type="NCBI Taxonomy" id="126358"/>
    <lineage>
        <taxon>Eukaryota</taxon>
        <taxon>Viridiplantae</taxon>
        <taxon>Streptophyta</taxon>
        <taxon>Embryophyta</taxon>
        <taxon>Tracheophyta</taxon>
        <taxon>Spermatophyta</taxon>
        <taxon>Magnoliopsida</taxon>
        <taxon>eudicotyledons</taxon>
        <taxon>Gunneridae</taxon>
        <taxon>Pentapetalae</taxon>
        <taxon>asterids</taxon>
        <taxon>lamiids</taxon>
        <taxon>Lamiales</taxon>
        <taxon>Oleaceae</taxon>
        <taxon>Forsythieae</taxon>
        <taxon>Abeliophyllum</taxon>
    </lineage>
</organism>
<protein>
    <submittedName>
        <fullName evidence="2">Uncharacterized protein</fullName>
    </submittedName>
</protein>
<keyword evidence="3" id="KW-1185">Reference proteome</keyword>
<name>A0ABD1PCJ9_9LAMI</name>
<sequence>MSSLPAAALSPLPKRRGSDKPVIPQHVDHQSMMCCRYVIITCSRPYLQGASPRCLTLPPGTRPNYSLALPLPPRNIALLLDPSTWDSAKLQLGSALTSKEHRLVA</sequence>
<reference evidence="3" key="1">
    <citation type="submission" date="2024-07" db="EMBL/GenBank/DDBJ databases">
        <title>Two chromosome-level genome assemblies of Korean endemic species Abeliophyllum distichum and Forsythia ovata (Oleaceae).</title>
        <authorList>
            <person name="Jang H."/>
        </authorList>
    </citation>
    <scope>NUCLEOTIDE SEQUENCE [LARGE SCALE GENOMIC DNA]</scope>
</reference>
<feature type="region of interest" description="Disordered" evidence="1">
    <location>
        <begin position="1"/>
        <end position="23"/>
    </location>
</feature>
<proteinExistence type="predicted"/>